<dbReference type="Gene3D" id="3.20.180.20">
    <property type="entry name" value="Dynein heavy chain, N-terminal domain 2"/>
    <property type="match status" value="1"/>
</dbReference>
<keyword evidence="14" id="KW-0472">Membrane</keyword>
<dbReference type="InterPro" id="IPR009915">
    <property type="entry name" value="NnrU_dom"/>
</dbReference>
<dbReference type="InterPro" id="IPR035706">
    <property type="entry name" value="AAA_9"/>
</dbReference>
<dbReference type="Gene3D" id="1.20.920.20">
    <property type="match status" value="1"/>
</dbReference>
<dbReference type="GO" id="GO:0007018">
    <property type="term" value="P:microtubule-based movement"/>
    <property type="evidence" value="ECO:0007669"/>
    <property type="project" value="InterPro"/>
</dbReference>
<keyword evidence="9" id="KW-0067">ATP-binding</keyword>
<dbReference type="Pfam" id="PF12775">
    <property type="entry name" value="AAA_7"/>
    <property type="match status" value="1"/>
</dbReference>
<name>A0A813GWH5_POLGL</name>
<evidence type="ECO:0000256" key="9">
    <source>
        <dbReference type="ARBA" id="ARBA00022840"/>
    </source>
</evidence>
<dbReference type="GO" id="GO:0016020">
    <property type="term" value="C:membrane"/>
    <property type="evidence" value="ECO:0007669"/>
    <property type="project" value="UniProtKB-SubCell"/>
</dbReference>
<keyword evidence="6" id="KW-0493">Microtubule</keyword>
<comment type="subcellular location">
    <subcellularLocation>
        <location evidence="2">Cytoplasm</location>
        <location evidence="2">Cytoskeleton</location>
        <location evidence="2">Cilium axoneme</location>
    </subcellularLocation>
    <subcellularLocation>
        <location evidence="1">Membrane</location>
        <topology evidence="1">Multi-pass membrane protein</topology>
    </subcellularLocation>
</comment>
<dbReference type="FunFam" id="3.40.50.300:FF:000044">
    <property type="entry name" value="Dynein heavy chain 5, axonemal"/>
    <property type="match status" value="1"/>
</dbReference>
<dbReference type="Pfam" id="PF17852">
    <property type="entry name" value="Dynein_AAA_lid"/>
    <property type="match status" value="1"/>
</dbReference>
<keyword evidence="8" id="KW-0547">Nucleotide-binding</keyword>
<evidence type="ECO:0000256" key="1">
    <source>
        <dbReference type="ARBA" id="ARBA00004141"/>
    </source>
</evidence>
<keyword evidence="5" id="KW-0812">Transmembrane</keyword>
<dbReference type="Gene3D" id="1.10.8.710">
    <property type="match status" value="1"/>
</dbReference>
<keyword evidence="11" id="KW-0243">Dynein</keyword>
<dbReference type="InterPro" id="IPR024317">
    <property type="entry name" value="Dynein_heavy_chain_D4_dom"/>
</dbReference>
<dbReference type="FunFam" id="1.20.920.20:FF:000001">
    <property type="entry name" value="dynein heavy chain 2, axonemal"/>
    <property type="match status" value="1"/>
</dbReference>
<dbReference type="InterPro" id="IPR042228">
    <property type="entry name" value="Dynein_linker_3"/>
</dbReference>
<evidence type="ECO:0000256" key="5">
    <source>
        <dbReference type="ARBA" id="ARBA00022692"/>
    </source>
</evidence>
<feature type="coiled-coil region" evidence="18">
    <location>
        <begin position="3053"/>
        <end position="3090"/>
    </location>
</feature>
<accession>A0A813GWH5</accession>
<feature type="coiled-coil region" evidence="18">
    <location>
        <begin position="2894"/>
        <end position="2941"/>
    </location>
</feature>
<dbReference type="InterPro" id="IPR056759">
    <property type="entry name" value="DYH2-5-8_CC"/>
</dbReference>
<dbReference type="FunFam" id="3.40.50.300:FF:000049">
    <property type="entry name" value="Dynein, axonemal, heavy chain 5"/>
    <property type="match status" value="1"/>
</dbReference>
<dbReference type="InterPro" id="IPR027417">
    <property type="entry name" value="P-loop_NTPase"/>
</dbReference>
<dbReference type="FunFam" id="1.10.8.710:FF:000001">
    <property type="entry name" value="Dynein axonemal heavy chain 2"/>
    <property type="match status" value="1"/>
</dbReference>
<feature type="coiled-coil region" evidence="18">
    <location>
        <begin position="970"/>
        <end position="997"/>
    </location>
</feature>
<evidence type="ECO:0000256" key="10">
    <source>
        <dbReference type="ARBA" id="ARBA00022989"/>
    </source>
</evidence>
<dbReference type="Pfam" id="PF12781">
    <property type="entry name" value="AAA_9"/>
    <property type="match status" value="1"/>
</dbReference>
<dbReference type="InterPro" id="IPR026983">
    <property type="entry name" value="DHC"/>
</dbReference>
<dbReference type="OMA" id="ILKNDMQ"/>
<dbReference type="InterPro" id="IPR003593">
    <property type="entry name" value="AAA+_ATPase"/>
</dbReference>
<dbReference type="Pfam" id="PF07298">
    <property type="entry name" value="NnrU"/>
    <property type="match status" value="1"/>
</dbReference>
<dbReference type="InterPro" id="IPR013602">
    <property type="entry name" value="Dynein_heavy_linker"/>
</dbReference>
<keyword evidence="4" id="KW-0963">Cytoplasm</keyword>
<dbReference type="InterPro" id="IPR004273">
    <property type="entry name" value="Dynein_heavy_D6_P-loop"/>
</dbReference>
<reference evidence="20" key="1">
    <citation type="submission" date="2021-02" db="EMBL/GenBank/DDBJ databases">
        <authorList>
            <person name="Dougan E. K."/>
            <person name="Rhodes N."/>
            <person name="Thang M."/>
            <person name="Chan C."/>
        </authorList>
    </citation>
    <scope>NUCLEOTIDE SEQUENCE</scope>
</reference>
<evidence type="ECO:0000256" key="6">
    <source>
        <dbReference type="ARBA" id="ARBA00022701"/>
    </source>
</evidence>
<evidence type="ECO:0000256" key="18">
    <source>
        <dbReference type="SAM" id="Coils"/>
    </source>
</evidence>
<keyword evidence="7" id="KW-0677">Repeat</keyword>
<dbReference type="OrthoDB" id="424516at2759"/>
<dbReference type="InterPro" id="IPR013594">
    <property type="entry name" value="Dynein_heavy_tail"/>
</dbReference>
<keyword evidence="16" id="KW-0206">Cytoskeleton</keyword>
<dbReference type="Gene3D" id="1.20.1270.280">
    <property type="match status" value="1"/>
</dbReference>
<dbReference type="GO" id="GO:0008569">
    <property type="term" value="F:minus-end-directed microtubule motor activity"/>
    <property type="evidence" value="ECO:0007669"/>
    <property type="project" value="InterPro"/>
</dbReference>
<dbReference type="Pfam" id="PF12777">
    <property type="entry name" value="MT"/>
    <property type="match status" value="1"/>
</dbReference>
<dbReference type="Gene3D" id="1.20.920.30">
    <property type="match status" value="1"/>
</dbReference>
<dbReference type="Pfam" id="PF08393">
    <property type="entry name" value="DHC_N2"/>
    <property type="match status" value="1"/>
</dbReference>
<dbReference type="FunFam" id="3.40.50.300:FF:002141">
    <property type="entry name" value="Dynein heavy chain"/>
    <property type="match status" value="1"/>
</dbReference>
<dbReference type="InterPro" id="IPR041658">
    <property type="entry name" value="AAA_lid_11"/>
</dbReference>
<dbReference type="GO" id="GO:0045505">
    <property type="term" value="F:dynein intermediate chain binding"/>
    <property type="evidence" value="ECO:0007669"/>
    <property type="project" value="InterPro"/>
</dbReference>
<dbReference type="InterPro" id="IPR024743">
    <property type="entry name" value="Dynein_HC_stalk"/>
</dbReference>
<evidence type="ECO:0000313" key="20">
    <source>
        <dbReference type="EMBL" id="CAE8629247.1"/>
    </source>
</evidence>
<feature type="coiled-coil region" evidence="18">
    <location>
        <begin position="867"/>
        <end position="934"/>
    </location>
</feature>
<dbReference type="PANTHER" id="PTHR22878:SF68">
    <property type="entry name" value="DYNEIN HEAVY CHAIN 6, AXONEMAL-LIKE"/>
    <property type="match status" value="1"/>
</dbReference>
<dbReference type="GO" id="GO:0005930">
    <property type="term" value="C:axoneme"/>
    <property type="evidence" value="ECO:0007669"/>
    <property type="project" value="UniProtKB-SubCell"/>
</dbReference>
<dbReference type="Pfam" id="PF12780">
    <property type="entry name" value="AAA_8"/>
    <property type="match status" value="1"/>
</dbReference>
<keyword evidence="15" id="KW-0505">Motor protein</keyword>
<dbReference type="InterPro" id="IPR043157">
    <property type="entry name" value="Dynein_AAA1S"/>
</dbReference>
<keyword evidence="10" id="KW-1133">Transmembrane helix</keyword>
<evidence type="ECO:0000256" key="15">
    <source>
        <dbReference type="ARBA" id="ARBA00023175"/>
    </source>
</evidence>
<comment type="caution">
    <text evidence="20">The sequence shown here is derived from an EMBL/GenBank/DDBJ whole genome shotgun (WGS) entry which is preliminary data.</text>
</comment>
<gene>
    <name evidence="20" type="ORF">PGLA1383_LOCUS45782</name>
</gene>
<evidence type="ECO:0000256" key="17">
    <source>
        <dbReference type="ARBA" id="ARBA00023273"/>
    </source>
</evidence>
<dbReference type="SUPFAM" id="SSF52540">
    <property type="entry name" value="P-loop containing nucleoside triphosphate hydrolases"/>
    <property type="match status" value="4"/>
</dbReference>
<evidence type="ECO:0000313" key="21">
    <source>
        <dbReference type="Proteomes" id="UP000654075"/>
    </source>
</evidence>
<dbReference type="Pfam" id="PF18199">
    <property type="entry name" value="Dynein_C"/>
    <property type="match status" value="1"/>
</dbReference>
<dbReference type="FunFam" id="1.20.920.30:FF:000002">
    <property type="entry name" value="Dynein axonemal heavy chain 3"/>
    <property type="match status" value="1"/>
</dbReference>
<dbReference type="Proteomes" id="UP000654075">
    <property type="component" value="Unassembled WGS sequence"/>
</dbReference>
<dbReference type="GO" id="GO:0051959">
    <property type="term" value="F:dynein light intermediate chain binding"/>
    <property type="evidence" value="ECO:0007669"/>
    <property type="project" value="InterPro"/>
</dbReference>
<keyword evidence="17" id="KW-0966">Cell projection</keyword>
<dbReference type="Gene3D" id="1.20.140.100">
    <property type="entry name" value="Dynein heavy chain, N-terminal domain 2"/>
    <property type="match status" value="1"/>
</dbReference>
<dbReference type="InterPro" id="IPR035699">
    <property type="entry name" value="AAA_6"/>
</dbReference>
<dbReference type="SMART" id="SM00382">
    <property type="entry name" value="AAA"/>
    <property type="match status" value="2"/>
</dbReference>
<organism evidence="20 21">
    <name type="scientific">Polarella glacialis</name>
    <name type="common">Dinoflagellate</name>
    <dbReference type="NCBI Taxonomy" id="89957"/>
    <lineage>
        <taxon>Eukaryota</taxon>
        <taxon>Sar</taxon>
        <taxon>Alveolata</taxon>
        <taxon>Dinophyceae</taxon>
        <taxon>Suessiales</taxon>
        <taxon>Suessiaceae</taxon>
        <taxon>Polarella</taxon>
    </lineage>
</organism>
<dbReference type="Pfam" id="PF17857">
    <property type="entry name" value="AAA_lid_1"/>
    <property type="match status" value="1"/>
</dbReference>
<evidence type="ECO:0000256" key="13">
    <source>
        <dbReference type="ARBA" id="ARBA00023069"/>
    </source>
</evidence>
<evidence type="ECO:0000256" key="12">
    <source>
        <dbReference type="ARBA" id="ARBA00023054"/>
    </source>
</evidence>
<comment type="similarity">
    <text evidence="3">Belongs to the dynein heavy chain family.</text>
</comment>
<evidence type="ECO:0000256" key="14">
    <source>
        <dbReference type="ARBA" id="ARBA00023136"/>
    </source>
</evidence>
<evidence type="ECO:0000256" key="11">
    <source>
        <dbReference type="ARBA" id="ARBA00023017"/>
    </source>
</evidence>
<evidence type="ECO:0000256" key="7">
    <source>
        <dbReference type="ARBA" id="ARBA00022737"/>
    </source>
</evidence>
<dbReference type="GO" id="GO:0030286">
    <property type="term" value="C:dynein complex"/>
    <property type="evidence" value="ECO:0007669"/>
    <property type="project" value="UniProtKB-KW"/>
</dbReference>
<sequence>AKNSDRPWTFPEGSIFLQIDAFVQRCCDLLEVCEGQQQFACRSRGQPMPAFGGTKAAEISNSLFEIEDSFLKNLSRLQNVDYDILDVRAPKWSDHFGIFKNQMRDLEVMYMNVINSAFEGVGTVQSAVAVLDSFFLLAKRERVKAFVDKMGEKLYNLFTLEMNNNVKREFEHFRKQPSLPIIQGHPHYAGTALSVKGLMLRIQQQMEELNMLCYLEPCREQDQTRDVYNNLHGNMEAFVLQVFGEWVAELKGMDDMNLGKRLQVGLLTRPEDSTTLFCNWCISSNFDKEMLKMFQEVYYWEKIQGSGIVVPYAAHELASQRDKLRVIREHVLRVDASQIKFACASWSSSPSLHHQWVKVQLDVGRYNWTSDGIKEFFVRDSCKECAKVYDWCKQFKKNNNEIIQVCKKISEMHLIKIEKKVVHRDEEFRDIQERQREEVKKEFTKAHEKITDLMLNSYQFFEQHPADIQREWKTYVDKVDKRVEEALKKAVKTSLQDLCKALNGVDTKTEPSPLFRIQAVLDDPWLHETDLSLWVVAFAVSHIGLSAVREVCISSLGSLAGRLGLVGRGLELPAFWPGDSAGNQIWADEAIAGRQVFRALYSFIAFAALGTAYQIYGQVAPSSGTVLEVPTEGSVLNLALLFCASAAQGISVASLANPSPLSLVPGFRSEQDDESIQPPLGRLVRDDSLKLRPYGLTRITRHPLILPVVPWALANAVLSGGRSAEFLLFGGLAVYAVAGCWAQDLRVRDSSAVGTTFVAGRELADFYSATSFLPFAVASCWGVKEVLRGFNKCAVLLGERLKFWNSSYQPIVSQDKDMFIRRYKKTERSLTIVGQDIQRYKEVQSDIQQEDPKVVFTFIETDFTPLKNALMDHCQQWQRKLTDLLNENARTEMTKLLEYFDTNTKIFYSEIKDMDELKNRVHLLESSRKDDEDMENKIAPIEAKYAKLAEFEVVPHDEELARKALMRPAMEAFRETLAEAEIRISKEKKKMKAGLEQDLGGFAQSIRDVKTEFAKFAPYKSDGLTSEEAFKLLQGFKTQLDTKRKAEVALGPSLELFGIEPTTYKELDWVSEEMEKLKTIWEIREGWDGEWNKLRVAIFGSLNTDDMDELATTYQAKMRKVLGKDKNVQNWPAYIQLKADLDVFRNMMPLIQNLRQESMRDRHINVIVKEVKESFDPRHPAFSLTRVQELGLVSHADLIAKLADDAKKEAKIENGLEEIARVWSTMIIDVVEHKGGAFKLRTTEELYQALEENIQALSSFKSSQFYLPFAAKVEHWEKTLANISEVVEAIQSVQRSWMYLENVFRGAEDIRPHLPDESVMFDEVHEGFIEMMKKIFNEPLATKACSQPNMLENLQSFEGSLEKIQKSLNDYLEKKRQAFPRFYFISNDDLLEILGQARDPEQVQKHIKKCFEGVKNLELQPPAQNRRWEAIGLLAPDGEKEKLVQPVKLEGPVEVWLGAVERRMMESLRVHLVKCHHMNINPKSMKKEKWVKEFLGQLLITSGQIAWTTDCAAALTKVEKGQKNALRMLKRVQSKYITRLCEMIRKPLTKVERSKLVGLITIEVHARDVQDRMIVLKTEAPSNFNWTSQLRFELRETSEEAPAGQQGSVPICVVLQTNTTGPYGYEYQGNNGRLVVTPMTDRCYMTLTTAMHLKRGGAPAGPAGTGKTESVKDLGKGMAMYVIVFNCSDGLDYKSLGRMFSGLAQCGCWGCFDEFNRIDLSVLSVVAVQIMTIQAALREEKDKFMFEDRMINLKRTCAVFITMNPGYAGRSELPDNLKALFRPVAMMVPDLGMIMEIMLVSEGFKSFKDLAKKFYTLYQMMQQQMSKQHHYDFGLRNIKSVLGCAGALKRKEPDTNELILLMRAINDMNAPKWVSQDVPLYEALLGDIFPGTELPIPDYGELNTVLNQVVLEGGYQRVQHTINKCISIYETKITRHGNMLVGGTLGGKSVCWKTLAKAKGILKNMGQEGMEKVQYQVINPKSITLNEMYGAYDLATMEWTDGVLSSIMRGMCQDEKPDEKWLVLDGPVDTLWIESMNTVLDDNKVLTLINGDRIGMPNTVRLLFEVSDLAQASPATVSRAGMVYFDPPDLGWRPFFDSWIVAFIPANRQAEMNAFGEKWLPKMLKIRTSCVQLAPIVDVNAVISLTRLYETFAPRIDIEAQGEKAADTMERIFVFALVWSLGGSITEDSRPTFDQAIRETENFFPASQTVYEYGFNFDKVEFALWEERLPNPFRPQDGMPFHKIIVPTVDTTRNMFILNSLNSKNFHTLLVGCTGTGKTIAVQQAIAGLDEQAWTSLTINMSAMTSAEKTQEIIESKIEKRIKNKFGPPANKRMLMFVDDLNMPRKDEYGSQPPLELLRQWVDYECWYDRAKQSLRYVLDLHLNMAMGPPGGGRAVISERLQSSCNNLCFTNPSESQIKRIFLTLANNKLCDFRMEDIKGLGEPLTMTTINLYTAVIENFLPTPEKCHYLFNLRDIAKIFQGIYLAEPKLYEEKEQMLRLWLHECCRVFMDRLIDTADRDKFRGILDACMENTLQCRSKDLDGGDPDMIFAGINLSNPEAENPPYEHVADRKGLKAFYEQKNEDYNSYNKKSPMSLVMFKDAIELACKVLRILRQPRGNALLVGVGGSGRHCQTRLASFIGDFKCFSIEITKQYKHAAFLEDLKKLYEQAGSKGNPMTFLFSDTEIVNESFLEDVANLLSSGEVPNLYTGDELSAVRASIEKPAKEFKIAQTPEAMYEFFISRVRENLHIVFCLSYIGQNFRNYCRMYPSLVSCTTAVWLLPWPSEALTEVALKFLTEGDLEEHLRAPVAEIFGKTQISVASLSTRMYSEQKRMNYVTPTNYLELVTGYMAMLTEKQKEMSIDLEEKQLICEQKSKECGELLTVITSERSKADAQQAQVEADSARINKEAVETRAFAEDCTRDLEKAMPALEAAMDALEKLDKKSVAEIKAYAKPPDMVMKTMCAVMTVMEKTPSWAQAKTELNDTAFLPKIKNFDKDNIKDSTLRKIEKYTKDPAFTPKGVANVSLAAGALCQWVHAMKIYAEVFREVEPKRNKLKQAQDKLEAKNKMLKDANAELKKVQDLVRGLNDQFTASNDEKDFLARTAEELKVKLERAGKLVDGLAGEKVRWEASLGNFDVQQEALFGDCVISAAFMSYAGPFGAGYREIIVDEDWLPTIKEYKIPTTVNFSFSGFLAKPTDVREWNLQKLPADTFSTENGVLVTRGRRFPLMIDPQNQANRWVRKMEETRALKVFDPNSRDIMKTLERAIEFGAPVMLENVGEELDPSLEPILSKNIIDNGGGSLSLKVGEAVLDYNTNFKFYITTKLSNPHYTPEVSTKTTIVNFIVVEEGLTNQLLGVVVKKEEPRLEEDKNKLVVQVSKGKNRLVELENDILRLLAETKGSLLDDLSLIDTLQESKVISQSVEEQVAVAEQTMIKIDTARENYRPAGLRSAVLYFVLNDLVAIDPMYQFALDAYEILYVQSIEKSAEKKISVGSIEERIDDLNQFHALAAYRYGCRALFERHKLLLSLHLTTKVLQSAGDLNPVEFKFFLYGGIVIDRSSQAQNPAPDWINPNMWDCITQCEAQLDCFRGFQSSMEQSLRDWKKWYSSPEPEKEPLPGEWNERLDLLQKLIVVRCVRMDRVLPATALFISSKMDPKFVEPPPLDLEAIYDESTCTTPLLFVLTPGMDPTGQLRALAVARQVHWQTISLGQGQEPKATKLVEDGSVGGFWVMLANCHLCVHWLPQLEKVIEKCVEAGPHKEFRIWMSSSPTEKFPIQLLQNCIKMTTEPPKGLKANIVRLLMNTSEDSYNKPKETQKYRRLFFSLCWFHAVLLERRKFKMLGWNIGYDFNDSDFEICENIIAMYLDENPTDIPWDAIRYLIAEANYGGRVTEAPDNRVLRSYVAEFFCPAALQPKFMLSSLPTYFIPEDGSLTSYRNYAKDLPYGEPPEAFGQHMNAEISSSIVDADSLLSTIILIQMGGGGGGGGGDRNSAVMSTCESLLSKMPDNIDWEEVRDRNENDISPLKVCLLQEIERYNGLITTVRANIKLLQKGIQGFVVISREQEDILASLAGSQVPKAWLFAYPTLKPLGTWMPDLADRIEQLNVWGFQGIPKAMWLGGLTYPTSLLTAMLHLDCIG</sequence>
<dbReference type="Gene3D" id="6.10.140.1060">
    <property type="match status" value="1"/>
</dbReference>
<dbReference type="InterPro" id="IPR042222">
    <property type="entry name" value="Dynein_2_N"/>
</dbReference>
<dbReference type="InterPro" id="IPR041228">
    <property type="entry name" value="Dynein_C"/>
</dbReference>
<proteinExistence type="inferred from homology"/>
<evidence type="ECO:0000256" key="3">
    <source>
        <dbReference type="ARBA" id="ARBA00008887"/>
    </source>
</evidence>
<evidence type="ECO:0000256" key="2">
    <source>
        <dbReference type="ARBA" id="ARBA00004430"/>
    </source>
</evidence>
<protein>
    <recommendedName>
        <fullName evidence="19">AAA+ ATPase domain-containing protein</fullName>
    </recommendedName>
</protein>
<dbReference type="Gene3D" id="1.10.8.1220">
    <property type="match status" value="1"/>
</dbReference>
<dbReference type="Gene3D" id="1.10.472.130">
    <property type="match status" value="1"/>
</dbReference>
<keyword evidence="21" id="KW-1185">Reference proteome</keyword>
<dbReference type="GO" id="GO:0005874">
    <property type="term" value="C:microtubule"/>
    <property type="evidence" value="ECO:0007669"/>
    <property type="project" value="UniProtKB-KW"/>
</dbReference>
<dbReference type="Pfam" id="PF03028">
    <property type="entry name" value="Dynein_heavy"/>
    <property type="match status" value="1"/>
</dbReference>
<evidence type="ECO:0000256" key="4">
    <source>
        <dbReference type="ARBA" id="ARBA00022490"/>
    </source>
</evidence>
<evidence type="ECO:0000256" key="8">
    <source>
        <dbReference type="ARBA" id="ARBA00022741"/>
    </source>
</evidence>
<dbReference type="InterPro" id="IPR041589">
    <property type="entry name" value="DNAH3_AAA_lid_1"/>
</dbReference>
<evidence type="ECO:0000259" key="19">
    <source>
        <dbReference type="SMART" id="SM00382"/>
    </source>
</evidence>
<dbReference type="EMBL" id="CAJNNV010029619">
    <property type="protein sequence ID" value="CAE8629247.1"/>
    <property type="molecule type" value="Genomic_DNA"/>
</dbReference>
<dbReference type="FunFam" id="3.40.50.300:FF:000153">
    <property type="entry name" value="Dynein axonemal heavy chain 1"/>
    <property type="match status" value="1"/>
</dbReference>
<dbReference type="FunFam" id="1.10.8.1220:FF:000001">
    <property type="entry name" value="Dynein axonemal heavy chain 5"/>
    <property type="match status" value="1"/>
</dbReference>
<evidence type="ECO:0000256" key="16">
    <source>
        <dbReference type="ARBA" id="ARBA00023212"/>
    </source>
</evidence>
<dbReference type="Pfam" id="PF12774">
    <property type="entry name" value="AAA_6"/>
    <property type="match status" value="1"/>
</dbReference>
<dbReference type="Gene3D" id="1.10.8.720">
    <property type="entry name" value="Region D6 of dynein motor"/>
    <property type="match status" value="1"/>
</dbReference>
<dbReference type="GO" id="GO:0005524">
    <property type="term" value="F:ATP binding"/>
    <property type="evidence" value="ECO:0007669"/>
    <property type="project" value="UniProtKB-KW"/>
</dbReference>
<dbReference type="InterPro" id="IPR041466">
    <property type="entry name" value="Dynein_AAA5_ext"/>
</dbReference>
<dbReference type="FunFam" id="1.20.140.100:FF:000006">
    <property type="entry name" value="dynein heavy chain 2, axonemal"/>
    <property type="match status" value="1"/>
</dbReference>
<dbReference type="Gene3D" id="1.20.58.1120">
    <property type="match status" value="1"/>
</dbReference>
<dbReference type="Gene3D" id="3.40.50.300">
    <property type="entry name" value="P-loop containing nucleotide triphosphate hydrolases"/>
    <property type="match status" value="5"/>
</dbReference>
<dbReference type="Pfam" id="PF08385">
    <property type="entry name" value="DHC_N1"/>
    <property type="match status" value="1"/>
</dbReference>
<feature type="non-terminal residue" evidence="20">
    <location>
        <position position="1"/>
    </location>
</feature>
<dbReference type="Gene3D" id="1.10.287.2620">
    <property type="match status" value="1"/>
</dbReference>
<dbReference type="InterPro" id="IPR042219">
    <property type="entry name" value="AAA_lid_11_sf"/>
</dbReference>
<dbReference type="Pfam" id="PF18198">
    <property type="entry name" value="AAA_lid_11"/>
    <property type="match status" value="1"/>
</dbReference>
<dbReference type="Pfam" id="PF25007">
    <property type="entry name" value="DYH2-5-8_CC"/>
    <property type="match status" value="1"/>
</dbReference>
<keyword evidence="12 18" id="KW-0175">Coiled coil</keyword>
<dbReference type="FunFam" id="3.20.180.20:FF:000001">
    <property type="entry name" value="Dynein axonemal heavy chain 5"/>
    <property type="match status" value="1"/>
</dbReference>
<feature type="domain" description="AAA+ ATPase" evidence="19">
    <location>
        <begin position="2264"/>
        <end position="2463"/>
    </location>
</feature>
<keyword evidence="13" id="KW-0969">Cilium</keyword>
<dbReference type="PANTHER" id="PTHR22878">
    <property type="entry name" value="DYNEIN HEAVY CHAIN 6, AXONEMAL-LIKE-RELATED"/>
    <property type="match status" value="1"/>
</dbReference>
<feature type="domain" description="AAA+ ATPase" evidence="19">
    <location>
        <begin position="1653"/>
        <end position="1791"/>
    </location>
</feature>